<dbReference type="InterPro" id="IPR023298">
    <property type="entry name" value="ATPase_P-typ_TM_dom_sf"/>
</dbReference>
<evidence type="ECO:0008006" key="4">
    <source>
        <dbReference type="Google" id="ProtNLM"/>
    </source>
</evidence>
<comment type="caution">
    <text evidence="2">The sequence shown here is derived from an EMBL/GenBank/DDBJ whole genome shotgun (WGS) entry which is preliminary data.</text>
</comment>
<feature type="transmembrane region" description="Helical" evidence="1">
    <location>
        <begin position="94"/>
        <end position="116"/>
    </location>
</feature>
<feature type="transmembrane region" description="Helical" evidence="1">
    <location>
        <begin position="33"/>
        <end position="53"/>
    </location>
</feature>
<dbReference type="EMBL" id="JBHLUH010000072">
    <property type="protein sequence ID" value="MFC0532480.1"/>
    <property type="molecule type" value="Genomic_DNA"/>
</dbReference>
<keyword evidence="1" id="KW-1133">Transmembrane helix</keyword>
<evidence type="ECO:0000313" key="2">
    <source>
        <dbReference type="EMBL" id="MFC0532480.1"/>
    </source>
</evidence>
<protein>
    <recommendedName>
        <fullName evidence="4">Cation-transporting P-type ATPase C-terminal domain-containing protein</fullName>
    </recommendedName>
</protein>
<sequence>MLRFAVPAGVLAAAATITSYLMARDVYGGNLDAETSAATLTLFLVALWGLAIIARPYTWWRVLLVAAMGGAFTVVLVVPFLQDFFQLELIGGRAPGQAVVIAAVAGVALEVVTRLARRALPRTR</sequence>
<proteinExistence type="predicted"/>
<accession>A0ABV6MCM6</accession>
<keyword evidence="3" id="KW-1185">Reference proteome</keyword>
<dbReference type="Proteomes" id="UP001589867">
    <property type="component" value="Unassembled WGS sequence"/>
</dbReference>
<gene>
    <name evidence="2" type="ORF">ACFFIA_33015</name>
</gene>
<keyword evidence="1" id="KW-0472">Membrane</keyword>
<evidence type="ECO:0000313" key="3">
    <source>
        <dbReference type="Proteomes" id="UP001589867"/>
    </source>
</evidence>
<organism evidence="2 3">
    <name type="scientific">Phytohabitans kaempferiae</name>
    <dbReference type="NCBI Taxonomy" id="1620943"/>
    <lineage>
        <taxon>Bacteria</taxon>
        <taxon>Bacillati</taxon>
        <taxon>Actinomycetota</taxon>
        <taxon>Actinomycetes</taxon>
        <taxon>Micromonosporales</taxon>
        <taxon>Micromonosporaceae</taxon>
    </lineage>
</organism>
<reference evidence="2 3" key="1">
    <citation type="submission" date="2024-09" db="EMBL/GenBank/DDBJ databases">
        <authorList>
            <person name="Sun Q."/>
            <person name="Mori K."/>
        </authorList>
    </citation>
    <scope>NUCLEOTIDE SEQUENCE [LARGE SCALE GENOMIC DNA]</scope>
    <source>
        <strain evidence="2 3">TBRC 3947</strain>
    </source>
</reference>
<dbReference type="RefSeq" id="WP_377258621.1">
    <property type="nucleotide sequence ID" value="NZ_JBHLUH010000072.1"/>
</dbReference>
<name>A0ABV6MCM6_9ACTN</name>
<keyword evidence="1" id="KW-0812">Transmembrane</keyword>
<dbReference type="SUPFAM" id="SSF81665">
    <property type="entry name" value="Calcium ATPase, transmembrane domain M"/>
    <property type="match status" value="1"/>
</dbReference>
<feature type="transmembrane region" description="Helical" evidence="1">
    <location>
        <begin position="60"/>
        <end position="82"/>
    </location>
</feature>
<evidence type="ECO:0000256" key="1">
    <source>
        <dbReference type="SAM" id="Phobius"/>
    </source>
</evidence>